<evidence type="ECO:0000256" key="1">
    <source>
        <dbReference type="SAM" id="Phobius"/>
    </source>
</evidence>
<feature type="transmembrane region" description="Helical" evidence="1">
    <location>
        <begin position="113"/>
        <end position="137"/>
    </location>
</feature>
<name>A0A843V5G4_COLES</name>
<protein>
    <submittedName>
        <fullName evidence="2">Uncharacterized protein</fullName>
    </submittedName>
</protein>
<keyword evidence="3" id="KW-1185">Reference proteome</keyword>
<organism evidence="2 3">
    <name type="scientific">Colocasia esculenta</name>
    <name type="common">Wild taro</name>
    <name type="synonym">Arum esculentum</name>
    <dbReference type="NCBI Taxonomy" id="4460"/>
    <lineage>
        <taxon>Eukaryota</taxon>
        <taxon>Viridiplantae</taxon>
        <taxon>Streptophyta</taxon>
        <taxon>Embryophyta</taxon>
        <taxon>Tracheophyta</taxon>
        <taxon>Spermatophyta</taxon>
        <taxon>Magnoliopsida</taxon>
        <taxon>Liliopsida</taxon>
        <taxon>Araceae</taxon>
        <taxon>Aroideae</taxon>
        <taxon>Colocasieae</taxon>
        <taxon>Colocasia</taxon>
    </lineage>
</organism>
<feature type="non-terminal residue" evidence="2">
    <location>
        <position position="1"/>
    </location>
</feature>
<feature type="transmembrane region" description="Helical" evidence="1">
    <location>
        <begin position="173"/>
        <end position="204"/>
    </location>
</feature>
<sequence>MSVPLVRRSFSRGCSGSLMVTPGCSFLTSWRSGMLGACVVRLWSHVVAPVFHELLCLSGCVPRLVCFHLLEFLLLWLVRDWLSLLSLVREAHPPTLFRWLAFQQGLGVSCRRVLLLLLGARAASVVAIFARAAVGIIPGLHVRVVVSRRLREPTCGVAFTSAGLWSTEPVEGVLALLGVSLLDVCLALCACAPLGAVLCSVGVFARAKQMLVCRVAPLVERCDTYLWLLSALCWLVVNSGEVLSEFFSIGSGGGDGSPELSCARF</sequence>
<keyword evidence="1" id="KW-0472">Membrane</keyword>
<keyword evidence="1" id="KW-1133">Transmembrane helix</keyword>
<keyword evidence="1" id="KW-0812">Transmembrane</keyword>
<evidence type="ECO:0000313" key="2">
    <source>
        <dbReference type="EMBL" id="MQL91328.1"/>
    </source>
</evidence>
<dbReference type="EMBL" id="NMUH01001327">
    <property type="protein sequence ID" value="MQL91328.1"/>
    <property type="molecule type" value="Genomic_DNA"/>
</dbReference>
<reference evidence="2" key="1">
    <citation type="submission" date="2017-07" db="EMBL/GenBank/DDBJ databases">
        <title>Taro Niue Genome Assembly and Annotation.</title>
        <authorList>
            <person name="Atibalentja N."/>
            <person name="Keating K."/>
            <person name="Fields C.J."/>
        </authorList>
    </citation>
    <scope>NUCLEOTIDE SEQUENCE</scope>
    <source>
        <strain evidence="2">Niue_2</strain>
        <tissue evidence="2">Leaf</tissue>
    </source>
</reference>
<comment type="caution">
    <text evidence="2">The sequence shown here is derived from an EMBL/GenBank/DDBJ whole genome shotgun (WGS) entry which is preliminary data.</text>
</comment>
<dbReference type="Proteomes" id="UP000652761">
    <property type="component" value="Unassembled WGS sequence"/>
</dbReference>
<evidence type="ECO:0000313" key="3">
    <source>
        <dbReference type="Proteomes" id="UP000652761"/>
    </source>
</evidence>
<dbReference type="AlphaFoldDB" id="A0A843V5G4"/>
<accession>A0A843V5G4</accession>
<proteinExistence type="predicted"/>
<gene>
    <name evidence="2" type="ORF">Taro_023938</name>
</gene>